<dbReference type="EMBL" id="LZRT01000065">
    <property type="protein sequence ID" value="OUM88163.1"/>
    <property type="molecule type" value="Genomic_DNA"/>
</dbReference>
<dbReference type="Gene3D" id="3.40.50.2000">
    <property type="entry name" value="Glycogen Phosphorylase B"/>
    <property type="match status" value="1"/>
</dbReference>
<evidence type="ECO:0000313" key="8">
    <source>
        <dbReference type="Proteomes" id="UP000196475"/>
    </source>
</evidence>
<dbReference type="GO" id="GO:0016020">
    <property type="term" value="C:membrane"/>
    <property type="evidence" value="ECO:0007669"/>
    <property type="project" value="UniProtKB-SubCell"/>
</dbReference>
<dbReference type="PANTHER" id="PTHR43025">
    <property type="entry name" value="MONOGALACTOSYLDIACYLGLYCEROL SYNTHASE"/>
    <property type="match status" value="1"/>
</dbReference>
<name>A0A1Y3PLE8_9BACI</name>
<dbReference type="Proteomes" id="UP000196475">
    <property type="component" value="Unassembled WGS sequence"/>
</dbReference>
<keyword evidence="4" id="KW-0808">Transferase</keyword>
<proteinExistence type="inferred from homology"/>
<dbReference type="Pfam" id="PF06925">
    <property type="entry name" value="MGDG_synth"/>
    <property type="match status" value="1"/>
</dbReference>
<evidence type="ECO:0000256" key="3">
    <source>
        <dbReference type="ARBA" id="ARBA00022676"/>
    </source>
</evidence>
<feature type="domain" description="Diacylglycerol glucosyltransferase N-terminal" evidence="6">
    <location>
        <begin position="20"/>
        <end position="186"/>
    </location>
</feature>
<sequence>MSGQRPKNILIFTASYGQGHNRASEALSIAFQRMNADLQVSVIDFLAEAYPRLNSMAQSLYLRSIKSTPALYGQWYKQTNFLSSYPGLSRNVHRSLGREKMMEILDTHRADAIISTFPFPAGLLSELKGMGKLTIPIATVITDYVLHLQWVQPFTDHYFVATEWLKSSLTERGVHPSRIHVTGIPVHEQYSVTYDEEQLRKKYGLSPFLPTLLVMGGAYGNLPQIKKICRYLAAQTHPIQLLIICGKNRLLKTYLEEELKHSPHPIRLFGYVNQVHELMAVSDLIITKAGGLTVSESLAIGRPLLIYRPIPGQEKGNTEYLKKAGAAVSAENWQEFQAVITELLSDPEKIQKMGETARYLGRPHAARDIAQIILQQAAVPRMIHS</sequence>
<dbReference type="GO" id="GO:0009247">
    <property type="term" value="P:glycolipid biosynthetic process"/>
    <property type="evidence" value="ECO:0007669"/>
    <property type="project" value="InterPro"/>
</dbReference>
<comment type="similarity">
    <text evidence="2">Belongs to the glycosyltransferase 28 family.</text>
</comment>
<dbReference type="GO" id="GO:0016758">
    <property type="term" value="F:hexosyltransferase activity"/>
    <property type="evidence" value="ECO:0007669"/>
    <property type="project" value="InterPro"/>
</dbReference>
<evidence type="ECO:0000259" key="6">
    <source>
        <dbReference type="Pfam" id="PF06925"/>
    </source>
</evidence>
<evidence type="ECO:0008006" key="9">
    <source>
        <dbReference type="Google" id="ProtNLM"/>
    </source>
</evidence>
<dbReference type="InterPro" id="IPR009695">
    <property type="entry name" value="Diacylglyc_glucosyltr_N"/>
</dbReference>
<dbReference type="PANTHER" id="PTHR43025:SF3">
    <property type="entry name" value="MONOGALACTOSYLDIACYLGLYCEROL SYNTHASE 1, CHLOROPLASTIC"/>
    <property type="match status" value="1"/>
</dbReference>
<feature type="domain" description="Glycosyl transferase family 28 C-terminal" evidence="5">
    <location>
        <begin position="211"/>
        <end position="357"/>
    </location>
</feature>
<evidence type="ECO:0000313" key="7">
    <source>
        <dbReference type="EMBL" id="OUM88163.1"/>
    </source>
</evidence>
<evidence type="ECO:0000256" key="1">
    <source>
        <dbReference type="ARBA" id="ARBA00004370"/>
    </source>
</evidence>
<evidence type="ECO:0000259" key="5">
    <source>
        <dbReference type="Pfam" id="PF04101"/>
    </source>
</evidence>
<keyword evidence="3" id="KW-0328">Glycosyltransferase</keyword>
<accession>A0A1Y3PLE8</accession>
<comment type="subcellular location">
    <subcellularLocation>
        <location evidence="1">Membrane</location>
    </subcellularLocation>
</comment>
<comment type="caution">
    <text evidence="7">The sequence shown here is derived from an EMBL/GenBank/DDBJ whole genome shotgun (WGS) entry which is preliminary data.</text>
</comment>
<dbReference type="AlphaFoldDB" id="A0A1Y3PLE8"/>
<gene>
    <name evidence="7" type="ORF">BAA01_08670</name>
</gene>
<dbReference type="InterPro" id="IPR007235">
    <property type="entry name" value="Glyco_trans_28_C"/>
</dbReference>
<dbReference type="SUPFAM" id="SSF53756">
    <property type="entry name" value="UDP-Glycosyltransferase/glycogen phosphorylase"/>
    <property type="match status" value="1"/>
</dbReference>
<reference evidence="8" key="1">
    <citation type="submission" date="2016-06" db="EMBL/GenBank/DDBJ databases">
        <authorList>
            <person name="Nascimento L."/>
            <person name="Pereira R.V."/>
            <person name="Martins L.F."/>
            <person name="Quaggio R.B."/>
            <person name="Silva A.M."/>
            <person name="Setubal J.C."/>
        </authorList>
    </citation>
    <scope>NUCLEOTIDE SEQUENCE [LARGE SCALE GENOMIC DNA]</scope>
</reference>
<protein>
    <recommendedName>
        <fullName evidence="9">Galactosyldiacylglycerol synthase</fullName>
    </recommendedName>
</protein>
<dbReference type="Pfam" id="PF04101">
    <property type="entry name" value="Glyco_tran_28_C"/>
    <property type="match status" value="1"/>
</dbReference>
<dbReference type="InterPro" id="IPR050519">
    <property type="entry name" value="Glycosyltransf_28_UgtP"/>
</dbReference>
<evidence type="ECO:0000256" key="4">
    <source>
        <dbReference type="ARBA" id="ARBA00022679"/>
    </source>
</evidence>
<evidence type="ECO:0000256" key="2">
    <source>
        <dbReference type="ARBA" id="ARBA00006962"/>
    </source>
</evidence>
<organism evidence="7 8">
    <name type="scientific">Bacillus thermozeamaize</name>
    <dbReference type="NCBI Taxonomy" id="230954"/>
    <lineage>
        <taxon>Bacteria</taxon>
        <taxon>Bacillati</taxon>
        <taxon>Bacillota</taxon>
        <taxon>Bacilli</taxon>
        <taxon>Bacillales</taxon>
        <taxon>Bacillaceae</taxon>
        <taxon>Bacillus</taxon>
    </lineage>
</organism>